<reference evidence="2 3" key="1">
    <citation type="submission" date="2019-11" db="EMBL/GenBank/DDBJ databases">
        <title>Type strains purchased from KCTC, JCM and DSMZ.</title>
        <authorList>
            <person name="Lu H."/>
        </authorList>
    </citation>
    <scope>NUCLEOTIDE SEQUENCE [LARGE SCALE GENOMIC DNA]</scope>
    <source>
        <strain evidence="2 3">KCTC 42409</strain>
    </source>
</reference>
<evidence type="ECO:0000313" key="2">
    <source>
        <dbReference type="EMBL" id="MTW05863.1"/>
    </source>
</evidence>
<evidence type="ECO:0000259" key="1">
    <source>
        <dbReference type="Pfam" id="PF18790"/>
    </source>
</evidence>
<keyword evidence="3" id="KW-1185">Reference proteome</keyword>
<dbReference type="Proteomes" id="UP000484015">
    <property type="component" value="Unassembled WGS sequence"/>
</dbReference>
<dbReference type="RefSeq" id="WP_155442208.1">
    <property type="nucleotide sequence ID" value="NZ_WNLA01000032.1"/>
</dbReference>
<evidence type="ECO:0000313" key="3">
    <source>
        <dbReference type="Proteomes" id="UP000484015"/>
    </source>
</evidence>
<name>A0A6L6Q7Q4_9BURK</name>
<accession>A0A6L6Q7Q4</accession>
<dbReference type="AlphaFoldDB" id="A0A6L6Q7Q4"/>
<proteinExistence type="predicted"/>
<protein>
    <submittedName>
        <fullName evidence="2">Conjugal transfer protein TraO</fullName>
    </submittedName>
</protein>
<dbReference type="EMBL" id="WNLA01000032">
    <property type="protein sequence ID" value="MTW05863.1"/>
    <property type="molecule type" value="Genomic_DNA"/>
</dbReference>
<sequence length="116" mass="12982">MKQRLLVMNGQRIVQQEIDSNWANTKVDKAGDLRPGIYSLHTAKPADKTKETIGAILHVDKDYVYQEEGRSIVTHDVKAFDTVNRPLPGTMKAIKYDQGKAVAQPASHQQGRGLKR</sequence>
<feature type="domain" description="KfrB" evidence="1">
    <location>
        <begin position="53"/>
        <end position="104"/>
    </location>
</feature>
<gene>
    <name evidence="2" type="ORF">GM668_27675</name>
</gene>
<comment type="caution">
    <text evidence="2">The sequence shown here is derived from an EMBL/GenBank/DDBJ whole genome shotgun (WGS) entry which is preliminary data.</text>
</comment>
<dbReference type="Pfam" id="PF18790">
    <property type="entry name" value="KfrB"/>
    <property type="match status" value="1"/>
</dbReference>
<dbReference type="OrthoDB" id="8526319at2"/>
<organism evidence="2 3">
    <name type="scientific">Pseudoduganella ginsengisoli</name>
    <dbReference type="NCBI Taxonomy" id="1462440"/>
    <lineage>
        <taxon>Bacteria</taxon>
        <taxon>Pseudomonadati</taxon>
        <taxon>Pseudomonadota</taxon>
        <taxon>Betaproteobacteria</taxon>
        <taxon>Burkholderiales</taxon>
        <taxon>Oxalobacteraceae</taxon>
        <taxon>Telluria group</taxon>
        <taxon>Pseudoduganella</taxon>
    </lineage>
</organism>
<dbReference type="InterPro" id="IPR040782">
    <property type="entry name" value="KfrB"/>
</dbReference>